<evidence type="ECO:0000313" key="3">
    <source>
        <dbReference type="Proteomes" id="UP000799778"/>
    </source>
</evidence>
<dbReference type="Pfam" id="PF20183">
    <property type="entry name" value="DUF6546"/>
    <property type="match status" value="1"/>
</dbReference>
<keyword evidence="3" id="KW-1185">Reference proteome</keyword>
<dbReference type="EMBL" id="ML978072">
    <property type="protein sequence ID" value="KAF2012461.1"/>
    <property type="molecule type" value="Genomic_DNA"/>
</dbReference>
<evidence type="ECO:0000313" key="2">
    <source>
        <dbReference type="EMBL" id="KAF2012461.1"/>
    </source>
</evidence>
<sequence length="503" mass="57483">MPKSHNDNAFPWASLPADIRLLILDEISDQKYRGWSVCAAVCKEWQAIIEPKNFCQLALKTSCLDEFEYLVIRQRPLVQHICLNVELPRYACPTCQQDVTVPEVTVPGCTSDIFWKAVLRLFSTLSTWQPAGRLILELNASSPSDSEHWFKNYCFGPGHEDIGDWTQQERAIRWHDPKHGWADGQQIQAPDPSAILRIFSPLCLDVPQNLPVVHAVTGFQIHRQLRHQLFPFVLKALLEKLPRLESMVYELWRVSLIHHQIADTKDAKELANIVEDVLPEHVKEVSIFKDFNDQLELTLDNARSSLYQYLGVPRIITSAVHLALSKAFARKSHNLERLSIAYMIDAQQLFISCRQMPCTWNLLQSLTLTSSILARTASHQSIYALLQDASLTALNMPQLKSMVLWNGGQGQACAVIYQRRTTNGLATLTWRSTWDLELSQDVEESWKKVVPSSCCLLFEKELLRDVDIRSHGDAIHHLRLSDRVIDPTSLRQILQEGRMQRLA</sequence>
<dbReference type="InterPro" id="IPR046676">
    <property type="entry name" value="DUF6546"/>
</dbReference>
<dbReference type="Proteomes" id="UP000799778">
    <property type="component" value="Unassembled WGS sequence"/>
</dbReference>
<proteinExistence type="predicted"/>
<protein>
    <recommendedName>
        <fullName evidence="1">DUF6546 domain-containing protein</fullName>
    </recommendedName>
</protein>
<dbReference type="RefSeq" id="XP_033380800.1">
    <property type="nucleotide sequence ID" value="XM_033533328.1"/>
</dbReference>
<accession>A0A6A5XI21</accession>
<gene>
    <name evidence="2" type="ORF">BU24DRAFT_484101</name>
</gene>
<reference evidence="2" key="1">
    <citation type="journal article" date="2020" name="Stud. Mycol.">
        <title>101 Dothideomycetes genomes: a test case for predicting lifestyles and emergence of pathogens.</title>
        <authorList>
            <person name="Haridas S."/>
            <person name="Albert R."/>
            <person name="Binder M."/>
            <person name="Bloem J."/>
            <person name="Labutti K."/>
            <person name="Salamov A."/>
            <person name="Andreopoulos B."/>
            <person name="Baker S."/>
            <person name="Barry K."/>
            <person name="Bills G."/>
            <person name="Bluhm B."/>
            <person name="Cannon C."/>
            <person name="Castanera R."/>
            <person name="Culley D."/>
            <person name="Daum C."/>
            <person name="Ezra D."/>
            <person name="Gonzalez J."/>
            <person name="Henrissat B."/>
            <person name="Kuo A."/>
            <person name="Liang C."/>
            <person name="Lipzen A."/>
            <person name="Lutzoni F."/>
            <person name="Magnuson J."/>
            <person name="Mondo S."/>
            <person name="Nolan M."/>
            <person name="Ohm R."/>
            <person name="Pangilinan J."/>
            <person name="Park H.-J."/>
            <person name="Ramirez L."/>
            <person name="Alfaro M."/>
            <person name="Sun H."/>
            <person name="Tritt A."/>
            <person name="Yoshinaga Y."/>
            <person name="Zwiers L.-H."/>
            <person name="Turgeon B."/>
            <person name="Goodwin S."/>
            <person name="Spatafora J."/>
            <person name="Crous P."/>
            <person name="Grigoriev I."/>
        </authorList>
    </citation>
    <scope>NUCLEOTIDE SEQUENCE</scope>
    <source>
        <strain evidence="2">CBS 175.79</strain>
    </source>
</reference>
<dbReference type="OrthoDB" id="3728558at2759"/>
<dbReference type="GeneID" id="54290725"/>
<evidence type="ECO:0000259" key="1">
    <source>
        <dbReference type="Pfam" id="PF20183"/>
    </source>
</evidence>
<dbReference type="AlphaFoldDB" id="A0A6A5XI21"/>
<feature type="domain" description="DUF6546" evidence="1">
    <location>
        <begin position="278"/>
        <end position="486"/>
    </location>
</feature>
<organism evidence="2 3">
    <name type="scientific">Aaosphaeria arxii CBS 175.79</name>
    <dbReference type="NCBI Taxonomy" id="1450172"/>
    <lineage>
        <taxon>Eukaryota</taxon>
        <taxon>Fungi</taxon>
        <taxon>Dikarya</taxon>
        <taxon>Ascomycota</taxon>
        <taxon>Pezizomycotina</taxon>
        <taxon>Dothideomycetes</taxon>
        <taxon>Pleosporomycetidae</taxon>
        <taxon>Pleosporales</taxon>
        <taxon>Pleosporales incertae sedis</taxon>
        <taxon>Aaosphaeria</taxon>
    </lineage>
</organism>
<name>A0A6A5XI21_9PLEO</name>